<dbReference type="GO" id="GO:0016787">
    <property type="term" value="F:hydrolase activity"/>
    <property type="evidence" value="ECO:0007669"/>
    <property type="project" value="UniProtKB-KW"/>
</dbReference>
<evidence type="ECO:0000256" key="2">
    <source>
        <dbReference type="ARBA" id="ARBA00022723"/>
    </source>
</evidence>
<keyword evidence="2" id="KW-0479">Metal-binding</keyword>
<keyword evidence="8" id="KW-1185">Reference proteome</keyword>
<dbReference type="InterPro" id="IPR001279">
    <property type="entry name" value="Metallo-B-lactamas"/>
</dbReference>
<evidence type="ECO:0000256" key="4">
    <source>
        <dbReference type="ARBA" id="ARBA00022833"/>
    </source>
</evidence>
<evidence type="ECO:0000313" key="7">
    <source>
        <dbReference type="EMBL" id="TQJ07405.1"/>
    </source>
</evidence>
<protein>
    <submittedName>
        <fullName evidence="7">Glyoxylase-like metal-dependent hydrolase (Beta-lactamase superfamily II)</fullName>
    </submittedName>
</protein>
<comment type="caution">
    <text evidence="7">The sequence shown here is derived from an EMBL/GenBank/DDBJ whole genome shotgun (WGS) entry which is preliminary data.</text>
</comment>
<evidence type="ECO:0000256" key="5">
    <source>
        <dbReference type="SAM" id="MobiDB-lite"/>
    </source>
</evidence>
<comment type="similarity">
    <text evidence="1">Belongs to the metallo-beta-lactamase superfamily.</text>
</comment>
<dbReference type="RefSeq" id="WP_170185546.1">
    <property type="nucleotide sequence ID" value="NZ_BAAAPR010000006.1"/>
</dbReference>
<accession>A0A542DWH7</accession>
<keyword evidence="3 7" id="KW-0378">Hydrolase</keyword>
<reference evidence="7 8" key="1">
    <citation type="submission" date="2019-06" db="EMBL/GenBank/DDBJ databases">
        <title>Sequencing the genomes of 1000 actinobacteria strains.</title>
        <authorList>
            <person name="Klenk H.-P."/>
        </authorList>
    </citation>
    <scope>NUCLEOTIDE SEQUENCE [LARGE SCALE GENOMIC DNA]</scope>
    <source>
        <strain evidence="7 8">DSM 18607</strain>
    </source>
</reference>
<dbReference type="AlphaFoldDB" id="A0A542DWH7"/>
<feature type="compositionally biased region" description="Low complexity" evidence="5">
    <location>
        <begin position="249"/>
        <end position="258"/>
    </location>
</feature>
<evidence type="ECO:0000259" key="6">
    <source>
        <dbReference type="SMART" id="SM00849"/>
    </source>
</evidence>
<evidence type="ECO:0000313" key="8">
    <source>
        <dbReference type="Proteomes" id="UP000317893"/>
    </source>
</evidence>
<sequence>MELVVLHAPPWQAWVVDSGTAPYALSALYPDEPRPPGPEPTLPLPHQLLVATSGDHLVLVDTGLPGSPPPVVAALRRLGRTPSEVTAVVLTHLHPDHLGGLLPGDDGGPPALPDVPVLLSDREWAWATDDDALERHRGRVADAVRAVRPLIADRVELLPDDATPYAGLRTRLAPGHTPGHLVVDLGEPPVVRYVADLVAERRQLSEPALRSGFDADDHEARLTGERVLDETAALGLRLVGAHLPPPPSSTRSVSPGHP</sequence>
<evidence type="ECO:0000256" key="3">
    <source>
        <dbReference type="ARBA" id="ARBA00022801"/>
    </source>
</evidence>
<dbReference type="SMART" id="SM00849">
    <property type="entry name" value="Lactamase_B"/>
    <property type="match status" value="1"/>
</dbReference>
<evidence type="ECO:0000256" key="1">
    <source>
        <dbReference type="ARBA" id="ARBA00007749"/>
    </source>
</evidence>
<dbReference type="Gene3D" id="3.60.15.10">
    <property type="entry name" value="Ribonuclease Z/Hydroxyacylglutathione hydrolase-like"/>
    <property type="match status" value="1"/>
</dbReference>
<feature type="domain" description="Metallo-beta-lactamase" evidence="6">
    <location>
        <begin position="44"/>
        <end position="242"/>
    </location>
</feature>
<gene>
    <name evidence="7" type="ORF">FB458_0467</name>
</gene>
<name>A0A542DWH7_9MICO</name>
<dbReference type="EMBL" id="VFMN01000001">
    <property type="protein sequence ID" value="TQJ07405.1"/>
    <property type="molecule type" value="Genomic_DNA"/>
</dbReference>
<organism evidence="7 8">
    <name type="scientific">Lapillicoccus jejuensis</name>
    <dbReference type="NCBI Taxonomy" id="402171"/>
    <lineage>
        <taxon>Bacteria</taxon>
        <taxon>Bacillati</taxon>
        <taxon>Actinomycetota</taxon>
        <taxon>Actinomycetes</taxon>
        <taxon>Micrococcales</taxon>
        <taxon>Intrasporangiaceae</taxon>
        <taxon>Lapillicoccus</taxon>
    </lineage>
</organism>
<dbReference type="Proteomes" id="UP000317893">
    <property type="component" value="Unassembled WGS sequence"/>
</dbReference>
<dbReference type="SUPFAM" id="SSF56281">
    <property type="entry name" value="Metallo-hydrolase/oxidoreductase"/>
    <property type="match status" value="1"/>
</dbReference>
<proteinExistence type="inferred from homology"/>
<dbReference type="PANTHER" id="PTHR42978">
    <property type="entry name" value="QUORUM-QUENCHING LACTONASE YTNP-RELATED-RELATED"/>
    <property type="match status" value="1"/>
</dbReference>
<keyword evidence="4" id="KW-0862">Zinc</keyword>
<dbReference type="Pfam" id="PF00753">
    <property type="entry name" value="Lactamase_B"/>
    <property type="match status" value="1"/>
</dbReference>
<dbReference type="GO" id="GO:0046872">
    <property type="term" value="F:metal ion binding"/>
    <property type="evidence" value="ECO:0007669"/>
    <property type="project" value="UniProtKB-KW"/>
</dbReference>
<dbReference type="InterPro" id="IPR051013">
    <property type="entry name" value="MBL_superfamily_lactonases"/>
</dbReference>
<dbReference type="InterPro" id="IPR036866">
    <property type="entry name" value="RibonucZ/Hydroxyglut_hydro"/>
</dbReference>
<feature type="region of interest" description="Disordered" evidence="5">
    <location>
        <begin position="239"/>
        <end position="258"/>
    </location>
</feature>